<dbReference type="EMBL" id="SNYN01000006">
    <property type="protein sequence ID" value="TDQ52587.1"/>
    <property type="molecule type" value="Genomic_DNA"/>
</dbReference>
<keyword evidence="10 17" id="KW-0227">DNA damage</keyword>
<feature type="site" description="Substrate discrimination" evidence="17">
    <location>
        <position position="45"/>
    </location>
</feature>
<comment type="function">
    <text evidence="15 17">Poorly processive, error-prone DNA polymerase involved in untargeted mutagenesis. Copies undamaged DNA at stalled replication forks, which arise in vivo from mismatched or misaligned primer ends. These misaligned primers can be extended by PolIV. Exhibits no 3'-5' exonuclease (proofreading) activity. May be involved in translesional synthesis, in conjunction with the beta clamp from PolIII.</text>
</comment>
<feature type="active site" evidence="17">
    <location>
        <position position="135"/>
    </location>
</feature>
<dbReference type="Pfam" id="PF21999">
    <property type="entry name" value="IMS_HHH_1"/>
    <property type="match status" value="1"/>
</dbReference>
<keyword evidence="20" id="KW-1185">Reference proteome</keyword>
<evidence type="ECO:0000259" key="18">
    <source>
        <dbReference type="PROSITE" id="PS50173"/>
    </source>
</evidence>
<dbReference type="Gene3D" id="3.30.1490.100">
    <property type="entry name" value="DNA polymerase, Y-family, little finger domain"/>
    <property type="match status" value="1"/>
</dbReference>
<keyword evidence="14 17" id="KW-0234">DNA repair</keyword>
<dbReference type="OrthoDB" id="9808813at2"/>
<evidence type="ECO:0000256" key="1">
    <source>
        <dbReference type="ARBA" id="ARBA00004496"/>
    </source>
</evidence>
<evidence type="ECO:0000256" key="12">
    <source>
        <dbReference type="ARBA" id="ARBA00022932"/>
    </source>
</evidence>
<evidence type="ECO:0000256" key="14">
    <source>
        <dbReference type="ARBA" id="ARBA00023204"/>
    </source>
</evidence>
<dbReference type="EC" id="2.7.7.7" evidence="17"/>
<dbReference type="CDD" id="cd03586">
    <property type="entry name" value="PolY_Pol_IV_kappa"/>
    <property type="match status" value="1"/>
</dbReference>
<dbReference type="AlphaFoldDB" id="A0A4R6V372"/>
<name>A0A4R6V372_9ACTN</name>
<dbReference type="PROSITE" id="PS50173">
    <property type="entry name" value="UMUC"/>
    <property type="match status" value="1"/>
</dbReference>
<evidence type="ECO:0000313" key="20">
    <source>
        <dbReference type="Proteomes" id="UP000295281"/>
    </source>
</evidence>
<dbReference type="NCBIfam" id="NF002882">
    <property type="entry name" value="PRK03348.1"/>
    <property type="match status" value="1"/>
</dbReference>
<dbReference type="HAMAP" id="MF_01113">
    <property type="entry name" value="DNApol_IV"/>
    <property type="match status" value="1"/>
</dbReference>
<dbReference type="InterPro" id="IPR022880">
    <property type="entry name" value="DNApol_IV"/>
</dbReference>
<dbReference type="RefSeq" id="WP_133741476.1">
    <property type="nucleotide sequence ID" value="NZ_SNYN01000006.1"/>
</dbReference>
<dbReference type="InterPro" id="IPR017961">
    <property type="entry name" value="DNA_pol_Y-fam_little_finger"/>
</dbReference>
<keyword evidence="7 17" id="KW-0548">Nucleotidyltransferase</keyword>
<dbReference type="InterPro" id="IPR043502">
    <property type="entry name" value="DNA/RNA_pol_sf"/>
</dbReference>
<accession>A0A4R6V372</accession>
<dbReference type="Gene3D" id="3.40.1170.60">
    <property type="match status" value="1"/>
</dbReference>
<feature type="binding site" evidence="17">
    <location>
        <position position="40"/>
    </location>
    <ligand>
        <name>Mg(2+)</name>
        <dbReference type="ChEBI" id="CHEBI:18420"/>
    </ligand>
</feature>
<dbReference type="Gene3D" id="3.30.70.270">
    <property type="match status" value="1"/>
</dbReference>
<comment type="catalytic activity">
    <reaction evidence="16 17">
        <text>DNA(n) + a 2'-deoxyribonucleoside 5'-triphosphate = DNA(n+1) + diphosphate</text>
        <dbReference type="Rhea" id="RHEA:22508"/>
        <dbReference type="Rhea" id="RHEA-COMP:17339"/>
        <dbReference type="Rhea" id="RHEA-COMP:17340"/>
        <dbReference type="ChEBI" id="CHEBI:33019"/>
        <dbReference type="ChEBI" id="CHEBI:61560"/>
        <dbReference type="ChEBI" id="CHEBI:173112"/>
        <dbReference type="EC" id="2.7.7.7"/>
    </reaction>
</comment>
<evidence type="ECO:0000256" key="6">
    <source>
        <dbReference type="ARBA" id="ARBA00022679"/>
    </source>
</evidence>
<dbReference type="FunFam" id="3.40.1170.60:FF:000001">
    <property type="entry name" value="DNA polymerase IV"/>
    <property type="match status" value="1"/>
</dbReference>
<dbReference type="GO" id="GO:0006261">
    <property type="term" value="P:DNA-templated DNA replication"/>
    <property type="evidence" value="ECO:0007669"/>
    <property type="project" value="UniProtKB-UniRule"/>
</dbReference>
<dbReference type="NCBIfam" id="NF003015">
    <property type="entry name" value="PRK03858.1"/>
    <property type="match status" value="1"/>
</dbReference>
<organism evidence="19 20">
    <name type="scientific">Actinorugispora endophytica</name>
    <dbReference type="NCBI Taxonomy" id="1605990"/>
    <lineage>
        <taxon>Bacteria</taxon>
        <taxon>Bacillati</taxon>
        <taxon>Actinomycetota</taxon>
        <taxon>Actinomycetes</taxon>
        <taxon>Streptosporangiales</taxon>
        <taxon>Nocardiopsidaceae</taxon>
        <taxon>Actinorugispora</taxon>
    </lineage>
</organism>
<proteinExistence type="inferred from homology"/>
<evidence type="ECO:0000256" key="7">
    <source>
        <dbReference type="ARBA" id="ARBA00022695"/>
    </source>
</evidence>
<feature type="binding site" evidence="17">
    <location>
        <position position="134"/>
    </location>
    <ligand>
        <name>Mg(2+)</name>
        <dbReference type="ChEBI" id="CHEBI:18420"/>
    </ligand>
</feature>
<evidence type="ECO:0000256" key="2">
    <source>
        <dbReference type="ARBA" id="ARBA00010945"/>
    </source>
</evidence>
<dbReference type="Pfam" id="PF00817">
    <property type="entry name" value="IMS"/>
    <property type="match status" value="1"/>
</dbReference>
<dbReference type="Pfam" id="PF11799">
    <property type="entry name" value="IMS_C"/>
    <property type="match status" value="1"/>
</dbReference>
<dbReference type="FunFam" id="3.30.1490.100:FF:000004">
    <property type="entry name" value="DNA polymerase IV"/>
    <property type="match status" value="1"/>
</dbReference>
<dbReference type="GO" id="GO:0042276">
    <property type="term" value="P:error-prone translesion synthesis"/>
    <property type="evidence" value="ECO:0007669"/>
    <property type="project" value="TreeGrafter"/>
</dbReference>
<evidence type="ECO:0000256" key="4">
    <source>
        <dbReference type="ARBA" id="ARBA00022457"/>
    </source>
</evidence>
<dbReference type="InterPro" id="IPR036775">
    <property type="entry name" value="DNA_pol_Y-fam_lit_finger_sf"/>
</dbReference>
<sequence>MSRRQLERGRAVRGTVTADGIAPLGRADPDDADCVVLHIDMDAFFTSVEELRSPGLRGRPVIVGGTGPRGVVAAANYPAREYGVHSAMPMSRALRMCPDAVVRPPDGAAYRRVSAAVMDILRSVTPEVEQLSVDEAFLDVSGARRRLGGPVRIAELIRSRVHGEQGLTCSVGVAATKFAAKLASTRCKPDGLLLIPTAHVAAFLHPLPVGALWGVGDKTEQALRRLGLRTVGDVARTPPETLRHELGQALGAHLAELAWGRDPRPVTTETADKSVGAEETFDSDVRDPETIRRELLRLTEKVARRLRASGQAGRTVVVKLRRADFRTVTRSRTLGEPTDVAREVFTAAGELYEASGLSGVPLRLVGVRMEGLVPAGQIHHQLALDEPDQGWRAAERVQDEVIRRFGAGAIGPAALAFRDEDDV</sequence>
<keyword evidence="6 17" id="KW-0808">Transferase</keyword>
<evidence type="ECO:0000256" key="3">
    <source>
        <dbReference type="ARBA" id="ARBA00011245"/>
    </source>
</evidence>
<keyword evidence="8 17" id="KW-0235">DNA replication</keyword>
<evidence type="ECO:0000256" key="10">
    <source>
        <dbReference type="ARBA" id="ARBA00022763"/>
    </source>
</evidence>
<reference evidence="19 20" key="1">
    <citation type="submission" date="2019-03" db="EMBL/GenBank/DDBJ databases">
        <title>Genomic Encyclopedia of Type Strains, Phase IV (KMG-IV): sequencing the most valuable type-strain genomes for metagenomic binning, comparative biology and taxonomic classification.</title>
        <authorList>
            <person name="Goeker M."/>
        </authorList>
    </citation>
    <scope>NUCLEOTIDE SEQUENCE [LARGE SCALE GENOMIC DNA]</scope>
    <source>
        <strain evidence="19 20">DSM 46770</strain>
    </source>
</reference>
<evidence type="ECO:0000256" key="16">
    <source>
        <dbReference type="ARBA" id="ARBA00049244"/>
    </source>
</evidence>
<keyword evidence="12 17" id="KW-0239">DNA-directed DNA polymerase</keyword>
<evidence type="ECO:0000256" key="17">
    <source>
        <dbReference type="HAMAP-Rule" id="MF_01113"/>
    </source>
</evidence>
<dbReference type="SUPFAM" id="SSF100879">
    <property type="entry name" value="Lesion bypass DNA polymerase (Y-family), little finger domain"/>
    <property type="match status" value="1"/>
</dbReference>
<dbReference type="GO" id="GO:0005829">
    <property type="term" value="C:cytosol"/>
    <property type="evidence" value="ECO:0007669"/>
    <property type="project" value="TreeGrafter"/>
</dbReference>
<dbReference type="NCBIfam" id="NF002677">
    <property type="entry name" value="PRK02406.1"/>
    <property type="match status" value="1"/>
</dbReference>
<dbReference type="GO" id="GO:0009432">
    <property type="term" value="P:SOS response"/>
    <property type="evidence" value="ECO:0007669"/>
    <property type="project" value="TreeGrafter"/>
</dbReference>
<evidence type="ECO:0000256" key="8">
    <source>
        <dbReference type="ARBA" id="ARBA00022705"/>
    </source>
</evidence>
<comment type="subcellular location">
    <subcellularLocation>
        <location evidence="1 17">Cytoplasm</location>
    </subcellularLocation>
</comment>
<dbReference type="InterPro" id="IPR050116">
    <property type="entry name" value="DNA_polymerase-Y"/>
</dbReference>
<dbReference type="GO" id="GO:0003684">
    <property type="term" value="F:damaged DNA binding"/>
    <property type="evidence" value="ECO:0007669"/>
    <property type="project" value="InterPro"/>
</dbReference>
<dbReference type="InterPro" id="IPR053848">
    <property type="entry name" value="IMS_HHH_1"/>
</dbReference>
<evidence type="ECO:0000256" key="13">
    <source>
        <dbReference type="ARBA" id="ARBA00023125"/>
    </source>
</evidence>
<keyword evidence="13 17" id="KW-0238">DNA-binding</keyword>
<keyword evidence="11 17" id="KW-0460">Magnesium</keyword>
<dbReference type="InterPro" id="IPR001126">
    <property type="entry name" value="UmuC"/>
</dbReference>
<keyword evidence="5 17" id="KW-0963">Cytoplasm</keyword>
<comment type="caution">
    <text evidence="19">The sequence shown here is derived from an EMBL/GenBank/DDBJ whole genome shotgun (WGS) entry which is preliminary data.</text>
</comment>
<dbReference type="SUPFAM" id="SSF56672">
    <property type="entry name" value="DNA/RNA polymerases"/>
    <property type="match status" value="1"/>
</dbReference>
<evidence type="ECO:0000256" key="11">
    <source>
        <dbReference type="ARBA" id="ARBA00022842"/>
    </source>
</evidence>
<feature type="domain" description="UmuC" evidence="18">
    <location>
        <begin position="36"/>
        <end position="216"/>
    </location>
</feature>
<comment type="similarity">
    <text evidence="2 17">Belongs to the DNA polymerase type-Y family.</text>
</comment>
<gene>
    <name evidence="17" type="primary">dinB</name>
    <name evidence="19" type="ORF">EV190_106228</name>
</gene>
<comment type="subunit">
    <text evidence="3 17">Monomer.</text>
</comment>
<keyword evidence="9 17" id="KW-0479">Metal-binding</keyword>
<dbReference type="Gene3D" id="1.10.150.20">
    <property type="entry name" value="5' to 3' exonuclease, C-terminal subdomain"/>
    <property type="match status" value="1"/>
</dbReference>
<protein>
    <recommendedName>
        <fullName evidence="17">DNA polymerase IV</fullName>
        <shortName evidence="17">Pol IV</shortName>
        <ecNumber evidence="17">2.7.7.7</ecNumber>
    </recommendedName>
</protein>
<dbReference type="PANTHER" id="PTHR11076:SF33">
    <property type="entry name" value="DNA POLYMERASE KAPPA"/>
    <property type="match status" value="1"/>
</dbReference>
<evidence type="ECO:0000256" key="5">
    <source>
        <dbReference type="ARBA" id="ARBA00022490"/>
    </source>
</evidence>
<comment type="cofactor">
    <cofactor evidence="17">
        <name>Mg(2+)</name>
        <dbReference type="ChEBI" id="CHEBI:18420"/>
    </cofactor>
    <text evidence="17">Binds 2 magnesium ions per subunit.</text>
</comment>
<dbReference type="Proteomes" id="UP000295281">
    <property type="component" value="Unassembled WGS sequence"/>
</dbReference>
<evidence type="ECO:0000256" key="15">
    <source>
        <dbReference type="ARBA" id="ARBA00025589"/>
    </source>
</evidence>
<keyword evidence="4 17" id="KW-0515">Mutator protein</keyword>
<evidence type="ECO:0000256" key="9">
    <source>
        <dbReference type="ARBA" id="ARBA00022723"/>
    </source>
</evidence>
<dbReference type="GO" id="GO:0003887">
    <property type="term" value="F:DNA-directed DNA polymerase activity"/>
    <property type="evidence" value="ECO:0007669"/>
    <property type="project" value="UniProtKB-UniRule"/>
</dbReference>
<dbReference type="InterPro" id="IPR043128">
    <property type="entry name" value="Rev_trsase/Diguanyl_cyclase"/>
</dbReference>
<evidence type="ECO:0000313" key="19">
    <source>
        <dbReference type="EMBL" id="TDQ52587.1"/>
    </source>
</evidence>
<dbReference type="GO" id="GO:0006281">
    <property type="term" value="P:DNA repair"/>
    <property type="evidence" value="ECO:0007669"/>
    <property type="project" value="UniProtKB-UniRule"/>
</dbReference>
<dbReference type="PANTHER" id="PTHR11076">
    <property type="entry name" value="DNA REPAIR POLYMERASE UMUC / TRANSFERASE FAMILY MEMBER"/>
    <property type="match status" value="1"/>
</dbReference>
<dbReference type="GO" id="GO:0000287">
    <property type="term" value="F:magnesium ion binding"/>
    <property type="evidence" value="ECO:0007669"/>
    <property type="project" value="UniProtKB-UniRule"/>
</dbReference>